<gene>
    <name evidence="3" type="ORF">MKK02DRAFT_42493</name>
</gene>
<feature type="region of interest" description="Disordered" evidence="1">
    <location>
        <begin position="74"/>
        <end position="197"/>
    </location>
</feature>
<keyword evidence="2" id="KW-0812">Transmembrane</keyword>
<name>A0AA38HDF4_9TREE</name>
<organism evidence="3 4">
    <name type="scientific">Dioszegia hungarica</name>
    <dbReference type="NCBI Taxonomy" id="4972"/>
    <lineage>
        <taxon>Eukaryota</taxon>
        <taxon>Fungi</taxon>
        <taxon>Dikarya</taxon>
        <taxon>Basidiomycota</taxon>
        <taxon>Agaricomycotina</taxon>
        <taxon>Tremellomycetes</taxon>
        <taxon>Tremellales</taxon>
        <taxon>Bulleribasidiaceae</taxon>
        <taxon>Dioszegia</taxon>
    </lineage>
</organism>
<dbReference type="AlphaFoldDB" id="A0AA38HDF4"/>
<feature type="compositionally biased region" description="Basic and acidic residues" evidence="1">
    <location>
        <begin position="139"/>
        <end position="160"/>
    </location>
</feature>
<evidence type="ECO:0000313" key="4">
    <source>
        <dbReference type="Proteomes" id="UP001164286"/>
    </source>
</evidence>
<proteinExistence type="predicted"/>
<evidence type="ECO:0000256" key="2">
    <source>
        <dbReference type="SAM" id="Phobius"/>
    </source>
</evidence>
<sequence length="197" mass="21048">MSDICYDRFNRAYRCYDNGIGYGARIGIGIGVAAAVVLLFALCGYWRRKQLQKQFSKYRPPALPYAQSGNAPAAGYTYGQGNNPYANNPPPPATNSSFAGGNPYGSNPPPPAATYQPSMAGQYGKEARTGTEANNTNTGEHEHGYEWEQAREAERLEREGGGAAPPGYDVTTQTPVVTGTPQTSNHYAPPPGAPPTK</sequence>
<dbReference type="RefSeq" id="XP_052947882.1">
    <property type="nucleotide sequence ID" value="XM_053092016.1"/>
</dbReference>
<keyword evidence="2" id="KW-1133">Transmembrane helix</keyword>
<feature type="transmembrane region" description="Helical" evidence="2">
    <location>
        <begin position="26"/>
        <end position="46"/>
    </location>
</feature>
<evidence type="ECO:0000313" key="3">
    <source>
        <dbReference type="EMBL" id="KAI9638105.1"/>
    </source>
</evidence>
<protein>
    <submittedName>
        <fullName evidence="3">Uncharacterized protein</fullName>
    </submittedName>
</protein>
<evidence type="ECO:0000256" key="1">
    <source>
        <dbReference type="SAM" id="MobiDB-lite"/>
    </source>
</evidence>
<feature type="compositionally biased region" description="Pro residues" evidence="1">
    <location>
        <begin position="188"/>
        <end position="197"/>
    </location>
</feature>
<keyword evidence="2" id="KW-0472">Membrane</keyword>
<accession>A0AA38HDF4</accession>
<comment type="caution">
    <text evidence="3">The sequence shown here is derived from an EMBL/GenBank/DDBJ whole genome shotgun (WGS) entry which is preliminary data.</text>
</comment>
<reference evidence="3" key="1">
    <citation type="journal article" date="2022" name="G3 (Bethesda)">
        <title>High quality genome of the basidiomycete yeast Dioszegia hungarica PDD-24b-2 isolated from cloud water.</title>
        <authorList>
            <person name="Jarrige D."/>
            <person name="Haridas S."/>
            <person name="Bleykasten-Grosshans C."/>
            <person name="Joly M."/>
            <person name="Nadalig T."/>
            <person name="Sancelme M."/>
            <person name="Vuilleumier S."/>
            <person name="Grigoriev I.V."/>
            <person name="Amato P."/>
            <person name="Bringel F."/>
        </authorList>
    </citation>
    <scope>NUCLEOTIDE SEQUENCE</scope>
    <source>
        <strain evidence="3">PDD-24b-2</strain>
    </source>
</reference>
<dbReference type="GeneID" id="77731221"/>
<dbReference type="EMBL" id="JAKWFO010000003">
    <property type="protein sequence ID" value="KAI9638105.1"/>
    <property type="molecule type" value="Genomic_DNA"/>
</dbReference>
<dbReference type="Proteomes" id="UP001164286">
    <property type="component" value="Unassembled WGS sequence"/>
</dbReference>
<feature type="compositionally biased region" description="Low complexity" evidence="1">
    <location>
        <begin position="170"/>
        <end position="183"/>
    </location>
</feature>
<keyword evidence="4" id="KW-1185">Reference proteome</keyword>